<evidence type="ECO:0000256" key="2">
    <source>
        <dbReference type="ARBA" id="ARBA00012182"/>
    </source>
</evidence>
<evidence type="ECO:0000256" key="8">
    <source>
        <dbReference type="ARBA" id="ARBA00047571"/>
    </source>
</evidence>
<dbReference type="PROSITE" id="PS50280">
    <property type="entry name" value="SET"/>
    <property type="match status" value="1"/>
</dbReference>
<evidence type="ECO:0000256" key="6">
    <source>
        <dbReference type="ARBA" id="ARBA00022853"/>
    </source>
</evidence>
<sequence length="203" mass="22660">MPIATGHEREELETELEEAPAFVKSYYDRRVIACPGAEGEDEHVALEPIEAEDFVIEYVGELIRSRISDIRERHYEKMGISSSYLFRLDDGFVVDATKRGGIARFINHSCEPNCDVLIIGATTGGFQAGGILRMSHRGARGCETNTGDGAGILVGFPHDFYEKHHNEKIQLGDLIQETTWKPSLGRWSSIVHTISTLRSLKQV</sequence>
<accession>A0AAD5GSS3</accession>
<comment type="caution">
    <text evidence="10">The sequence shown here is derived from an EMBL/GenBank/DDBJ whole genome shotgun (WGS) entry which is preliminary data.</text>
</comment>
<dbReference type="Gene3D" id="2.170.270.10">
    <property type="entry name" value="SET domain"/>
    <property type="match status" value="1"/>
</dbReference>
<dbReference type="Proteomes" id="UP001206925">
    <property type="component" value="Unassembled WGS sequence"/>
</dbReference>
<feature type="domain" description="SET" evidence="9">
    <location>
        <begin position="21"/>
        <end position="149"/>
    </location>
</feature>
<proteinExistence type="predicted"/>
<dbReference type="InterPro" id="IPR044570">
    <property type="entry name" value="Set1-like"/>
</dbReference>
<dbReference type="SUPFAM" id="SSF56235">
    <property type="entry name" value="N-terminal nucleophile aminohydrolases (Ntn hydrolases)"/>
    <property type="match status" value="1"/>
</dbReference>
<evidence type="ECO:0000256" key="7">
    <source>
        <dbReference type="ARBA" id="ARBA00023242"/>
    </source>
</evidence>
<organism evidence="10 11">
    <name type="scientific">Ambrosia artemisiifolia</name>
    <name type="common">Common ragweed</name>
    <dbReference type="NCBI Taxonomy" id="4212"/>
    <lineage>
        <taxon>Eukaryota</taxon>
        <taxon>Viridiplantae</taxon>
        <taxon>Streptophyta</taxon>
        <taxon>Embryophyta</taxon>
        <taxon>Tracheophyta</taxon>
        <taxon>Spermatophyta</taxon>
        <taxon>Magnoliopsida</taxon>
        <taxon>eudicotyledons</taxon>
        <taxon>Gunneridae</taxon>
        <taxon>Pentapetalae</taxon>
        <taxon>asterids</taxon>
        <taxon>campanulids</taxon>
        <taxon>Asterales</taxon>
        <taxon>Asteraceae</taxon>
        <taxon>Asteroideae</taxon>
        <taxon>Heliantheae alliance</taxon>
        <taxon>Heliantheae</taxon>
        <taxon>Ambrosia</taxon>
    </lineage>
</organism>
<dbReference type="GO" id="GO:0140999">
    <property type="term" value="F:histone H3K4 trimethyltransferase activity"/>
    <property type="evidence" value="ECO:0007669"/>
    <property type="project" value="UniProtKB-EC"/>
</dbReference>
<comment type="subcellular location">
    <subcellularLocation>
        <location evidence="1">Nucleus</location>
    </subcellularLocation>
</comment>
<evidence type="ECO:0000313" key="11">
    <source>
        <dbReference type="Proteomes" id="UP001206925"/>
    </source>
</evidence>
<dbReference type="InterPro" id="IPR029055">
    <property type="entry name" value="Ntn_hydrolases_N"/>
</dbReference>
<comment type="catalytic activity">
    <reaction evidence="8">
        <text>L-lysyl(4)-[histone H3] + 3 S-adenosyl-L-methionine = N(6),N(6),N(6)-trimethyl-L-lysyl(4)-[histone H3] + 3 S-adenosyl-L-homocysteine + 3 H(+)</text>
        <dbReference type="Rhea" id="RHEA:60260"/>
        <dbReference type="Rhea" id="RHEA-COMP:15537"/>
        <dbReference type="Rhea" id="RHEA-COMP:15547"/>
        <dbReference type="ChEBI" id="CHEBI:15378"/>
        <dbReference type="ChEBI" id="CHEBI:29969"/>
        <dbReference type="ChEBI" id="CHEBI:57856"/>
        <dbReference type="ChEBI" id="CHEBI:59789"/>
        <dbReference type="ChEBI" id="CHEBI:61961"/>
        <dbReference type="EC" id="2.1.1.354"/>
    </reaction>
</comment>
<dbReference type="InterPro" id="IPR001214">
    <property type="entry name" value="SET_dom"/>
</dbReference>
<gene>
    <name evidence="10" type="ORF">M8C21_013020</name>
</gene>
<evidence type="ECO:0000256" key="5">
    <source>
        <dbReference type="ARBA" id="ARBA00022691"/>
    </source>
</evidence>
<evidence type="ECO:0000256" key="4">
    <source>
        <dbReference type="ARBA" id="ARBA00022679"/>
    </source>
</evidence>
<dbReference type="GO" id="GO:0032259">
    <property type="term" value="P:methylation"/>
    <property type="evidence" value="ECO:0007669"/>
    <property type="project" value="UniProtKB-KW"/>
</dbReference>
<evidence type="ECO:0000256" key="1">
    <source>
        <dbReference type="ARBA" id="ARBA00004123"/>
    </source>
</evidence>
<dbReference type="Pfam" id="PF00310">
    <property type="entry name" value="GATase_2"/>
    <property type="match status" value="1"/>
</dbReference>
<dbReference type="PANTHER" id="PTHR45814:SF2">
    <property type="entry name" value="HISTONE-LYSINE N-METHYLTRANSFERASE SETD1"/>
    <property type="match status" value="1"/>
</dbReference>
<keyword evidence="5" id="KW-0949">S-adenosyl-L-methionine</keyword>
<keyword evidence="6" id="KW-0156">Chromatin regulator</keyword>
<dbReference type="AlphaFoldDB" id="A0AAD5GSS3"/>
<reference evidence="10" key="1">
    <citation type="submission" date="2022-06" db="EMBL/GenBank/DDBJ databases">
        <title>Uncovering the hologenomic basis of an extraordinary plant invasion.</title>
        <authorList>
            <person name="Bieker V.C."/>
            <person name="Martin M.D."/>
            <person name="Gilbert T."/>
            <person name="Hodgins K."/>
            <person name="Battlay P."/>
            <person name="Petersen B."/>
            <person name="Wilson J."/>
        </authorList>
    </citation>
    <scope>NUCLEOTIDE SEQUENCE</scope>
    <source>
        <strain evidence="10">AA19_3_7</strain>
        <tissue evidence="10">Leaf</tissue>
    </source>
</reference>
<dbReference type="EC" id="2.1.1.354" evidence="2"/>
<dbReference type="EMBL" id="JAMZMK010006093">
    <property type="protein sequence ID" value="KAI7750718.1"/>
    <property type="molecule type" value="Genomic_DNA"/>
</dbReference>
<keyword evidence="3" id="KW-0489">Methyltransferase</keyword>
<keyword evidence="7" id="KW-0539">Nucleus</keyword>
<dbReference type="Pfam" id="PF00856">
    <property type="entry name" value="SET"/>
    <property type="match status" value="1"/>
</dbReference>
<dbReference type="InterPro" id="IPR046341">
    <property type="entry name" value="SET_dom_sf"/>
</dbReference>
<evidence type="ECO:0000313" key="10">
    <source>
        <dbReference type="EMBL" id="KAI7750718.1"/>
    </source>
</evidence>
<dbReference type="SUPFAM" id="SSF82199">
    <property type="entry name" value="SET domain"/>
    <property type="match status" value="1"/>
</dbReference>
<evidence type="ECO:0000256" key="3">
    <source>
        <dbReference type="ARBA" id="ARBA00022603"/>
    </source>
</evidence>
<keyword evidence="4" id="KW-0808">Transferase</keyword>
<evidence type="ECO:0000259" key="9">
    <source>
        <dbReference type="PROSITE" id="PS50280"/>
    </source>
</evidence>
<name>A0AAD5GSS3_AMBAR</name>
<dbReference type="Gene3D" id="3.60.20.10">
    <property type="entry name" value="Glutamine Phosphoribosylpyrophosphate, subunit 1, domain 1"/>
    <property type="match status" value="1"/>
</dbReference>
<protein>
    <recommendedName>
        <fullName evidence="2">[histone H3]-lysine(4) N-trimethyltransferase</fullName>
        <ecNumber evidence="2">2.1.1.354</ecNumber>
    </recommendedName>
</protein>
<dbReference type="PANTHER" id="PTHR45814">
    <property type="entry name" value="HISTONE-LYSINE N-METHYLTRANSFERASE SETD1"/>
    <property type="match status" value="1"/>
</dbReference>
<dbReference type="InterPro" id="IPR017932">
    <property type="entry name" value="GATase_2_dom"/>
</dbReference>
<dbReference type="GO" id="GO:0048188">
    <property type="term" value="C:Set1C/COMPASS complex"/>
    <property type="evidence" value="ECO:0007669"/>
    <property type="project" value="TreeGrafter"/>
</dbReference>
<dbReference type="SMART" id="SM00317">
    <property type="entry name" value="SET"/>
    <property type="match status" value="1"/>
</dbReference>
<keyword evidence="11" id="KW-1185">Reference proteome</keyword>